<evidence type="ECO:0000313" key="1">
    <source>
        <dbReference type="EMBL" id="AFL99772.1"/>
    </source>
</evidence>
<accession>I4A738</accession>
<reference evidence="1 2" key="2">
    <citation type="journal article" date="2015" name="J. Bacteriol.">
        <title>Genomic, proteomic, and biochemical analysis of the organohalide respiratory pathway in Desulfitobacterium dehalogenans.</title>
        <authorList>
            <person name="Kruse T."/>
            <person name="van de Pas B.A."/>
            <person name="Atteia A."/>
            <person name="Krab K."/>
            <person name="Hagen W.R."/>
            <person name="Goodwin L."/>
            <person name="Chain P."/>
            <person name="Boeren S."/>
            <person name="Maphosa F."/>
            <person name="Schraa G."/>
            <person name="de Vos W.M."/>
            <person name="van der Oost J."/>
            <person name="Smidt H."/>
            <person name="Stams A.J."/>
        </authorList>
    </citation>
    <scope>NUCLEOTIDE SEQUENCE [LARGE SCALE GENOMIC DNA]</scope>
    <source>
        <strain evidence="2">ATCC 51507 / DSM 9161 / JW/IU-DC1</strain>
    </source>
</reference>
<dbReference type="AlphaFoldDB" id="I4A738"/>
<dbReference type="KEGG" id="ddh:Desde_1347"/>
<keyword evidence="2" id="KW-1185">Reference proteome</keyword>
<dbReference type="EMBL" id="CP003348">
    <property type="protein sequence ID" value="AFL99772.1"/>
    <property type="molecule type" value="Genomic_DNA"/>
</dbReference>
<reference evidence="2" key="1">
    <citation type="submission" date="2012-06" db="EMBL/GenBank/DDBJ databases">
        <title>Complete sequence of Desulfitobacterium dehalogenans ATCC 51507.</title>
        <authorList>
            <person name="Lucas S."/>
            <person name="Han J."/>
            <person name="Lapidus A."/>
            <person name="Cheng J.-F."/>
            <person name="Goodwin L."/>
            <person name="Pitluck S."/>
            <person name="Peters L."/>
            <person name="Ovchinnikova G."/>
            <person name="Teshima H."/>
            <person name="Detter J.C."/>
            <person name="Han C."/>
            <person name="Tapia R."/>
            <person name="Land M."/>
            <person name="Hauser L."/>
            <person name="Kyrpides N."/>
            <person name="Ivanova N."/>
            <person name="Pagani I."/>
            <person name="Kruse T."/>
            <person name="de Vos W.M."/>
            <person name="Smidt H."/>
            <person name="Woyke T."/>
        </authorList>
    </citation>
    <scope>NUCLEOTIDE SEQUENCE [LARGE SCALE GENOMIC DNA]</scope>
    <source>
        <strain evidence="2">ATCC 51507 / DSM 9161 / JW/IU-DC1</strain>
    </source>
</reference>
<dbReference type="Proteomes" id="UP000006053">
    <property type="component" value="Chromosome"/>
</dbReference>
<organism evidence="1 2">
    <name type="scientific">Desulfitobacterium dehalogenans (strain ATCC 51507 / DSM 9161 / JW/IU-DC1)</name>
    <dbReference type="NCBI Taxonomy" id="756499"/>
    <lineage>
        <taxon>Bacteria</taxon>
        <taxon>Bacillati</taxon>
        <taxon>Bacillota</taxon>
        <taxon>Clostridia</taxon>
        <taxon>Eubacteriales</taxon>
        <taxon>Desulfitobacteriaceae</taxon>
        <taxon>Desulfitobacterium</taxon>
    </lineage>
</organism>
<evidence type="ECO:0000313" key="2">
    <source>
        <dbReference type="Proteomes" id="UP000006053"/>
    </source>
</evidence>
<proteinExistence type="predicted"/>
<name>I4A738_DESDJ</name>
<sequence>MSFWANYVLLKEKQGQDRAITLQMIEDKFGAEKRQEIETELAA</sequence>
<protein>
    <submittedName>
        <fullName evidence="1">Uncharacterized protein</fullName>
    </submittedName>
</protein>
<dbReference type="RefSeq" id="WP_014793262.1">
    <property type="nucleotide sequence ID" value="NC_018017.1"/>
</dbReference>
<dbReference type="HOGENOM" id="CLU_3232613_0_0_9"/>
<dbReference type="STRING" id="756499.Desde_1347"/>
<gene>
    <name evidence="1" type="ordered locus">Desde_1347</name>
</gene>